<gene>
    <name evidence="2" type="ORF">AMJ87_08790</name>
</gene>
<dbReference type="InterPro" id="IPR025164">
    <property type="entry name" value="Toastrack_DUF4097"/>
</dbReference>
<dbReference type="PROSITE" id="PS51257">
    <property type="entry name" value="PROKAR_LIPOPROTEIN"/>
    <property type="match status" value="1"/>
</dbReference>
<dbReference type="Pfam" id="PF13349">
    <property type="entry name" value="DUF4097"/>
    <property type="match status" value="1"/>
</dbReference>
<accession>A0A0S8GBJ5</accession>
<proteinExistence type="predicted"/>
<evidence type="ECO:0000259" key="1">
    <source>
        <dbReference type="Pfam" id="PF13349"/>
    </source>
</evidence>
<sequence>MRKTLGVLFVLFLLIGCDSLNLDYQQEVEETRTWSATGMNIIDARTVSGNIDFSITQDTIITVDITRSVLGTDSAEAAPFIDSIVITEDMNGGVLTLEADIPDRDEEGRNYQAHFDFTAPESLNIKIAIVNGNAQINSMKGGAEISVVNGLITIENLEPGVEAYLVNGSIDCDMALLAAADSAILAIVNGDVTLSVPSDVSATFDAFTGNGTVTVSGFSGVNYTTDESNHKAGTFGAGEALIDIDVTSGDIVIEAR</sequence>
<comment type="caution">
    <text evidence="2">The sequence shown here is derived from an EMBL/GenBank/DDBJ whole genome shotgun (WGS) entry which is preliminary data.</text>
</comment>
<dbReference type="EMBL" id="LJUO01000090">
    <property type="protein sequence ID" value="KPK70439.1"/>
    <property type="molecule type" value="Genomic_DNA"/>
</dbReference>
<evidence type="ECO:0000313" key="3">
    <source>
        <dbReference type="Proteomes" id="UP000051096"/>
    </source>
</evidence>
<reference evidence="2 3" key="1">
    <citation type="journal article" date="2015" name="Microbiome">
        <title>Genomic resolution of linkages in carbon, nitrogen, and sulfur cycling among widespread estuary sediment bacteria.</title>
        <authorList>
            <person name="Baker B.J."/>
            <person name="Lazar C.S."/>
            <person name="Teske A.P."/>
            <person name="Dick G.J."/>
        </authorList>
    </citation>
    <scope>NUCLEOTIDE SEQUENCE [LARGE SCALE GENOMIC DNA]</scope>
    <source>
        <strain evidence="2">SM23_60</strain>
    </source>
</reference>
<dbReference type="AlphaFoldDB" id="A0A0S8GBJ5"/>
<evidence type="ECO:0000313" key="2">
    <source>
        <dbReference type="EMBL" id="KPK70439.1"/>
    </source>
</evidence>
<organism evidence="2 3">
    <name type="scientific">candidate division WOR_3 bacterium SM23_60</name>
    <dbReference type="NCBI Taxonomy" id="1703780"/>
    <lineage>
        <taxon>Bacteria</taxon>
        <taxon>Bacteria division WOR-3</taxon>
    </lineage>
</organism>
<dbReference type="Proteomes" id="UP000051096">
    <property type="component" value="Unassembled WGS sequence"/>
</dbReference>
<name>A0A0S8GBJ5_UNCW3</name>
<feature type="domain" description="DUF4097" evidence="1">
    <location>
        <begin position="126"/>
        <end position="253"/>
    </location>
</feature>
<protein>
    <recommendedName>
        <fullName evidence="1">DUF4097 domain-containing protein</fullName>
    </recommendedName>
</protein>